<evidence type="ECO:0000313" key="13">
    <source>
        <dbReference type="EMBL" id="RXH81401.1"/>
    </source>
</evidence>
<evidence type="ECO:0000256" key="4">
    <source>
        <dbReference type="ARBA" id="ARBA00022723"/>
    </source>
</evidence>
<feature type="region of interest" description="Disordered" evidence="10">
    <location>
        <begin position="282"/>
        <end position="319"/>
    </location>
</feature>
<accession>A0A498IIU8</accession>
<dbReference type="GO" id="GO:0000785">
    <property type="term" value="C:chromatin"/>
    <property type="evidence" value="ECO:0007669"/>
    <property type="project" value="TreeGrafter"/>
</dbReference>
<evidence type="ECO:0000256" key="6">
    <source>
        <dbReference type="ARBA" id="ARBA00022833"/>
    </source>
</evidence>
<keyword evidence="9" id="KW-0012">Acyltransferase</keyword>
<comment type="similarity">
    <text evidence="2">Belongs to the acetyltransferase family. ECO subfamily.</text>
</comment>
<dbReference type="STRING" id="3750.A0A498IIU8"/>
<keyword evidence="7" id="KW-0539">Nucleus</keyword>
<evidence type="ECO:0008006" key="15">
    <source>
        <dbReference type="Google" id="ProtNLM"/>
    </source>
</evidence>
<evidence type="ECO:0000256" key="5">
    <source>
        <dbReference type="ARBA" id="ARBA00022771"/>
    </source>
</evidence>
<dbReference type="GO" id="GO:0007064">
    <property type="term" value="P:mitotic sister chromatid cohesion"/>
    <property type="evidence" value="ECO:0007669"/>
    <property type="project" value="TreeGrafter"/>
</dbReference>
<dbReference type="GO" id="GO:0008270">
    <property type="term" value="F:zinc ion binding"/>
    <property type="evidence" value="ECO:0007669"/>
    <property type="project" value="UniProtKB-KW"/>
</dbReference>
<dbReference type="PANTHER" id="PTHR45884:SF2">
    <property type="entry name" value="N-ACETYLTRANSFERASE ECO"/>
    <property type="match status" value="1"/>
</dbReference>
<evidence type="ECO:0000313" key="14">
    <source>
        <dbReference type="Proteomes" id="UP000290289"/>
    </source>
</evidence>
<feature type="domain" description="N-acetyltransferase ESCO acetyl-transferase" evidence="12">
    <location>
        <begin position="521"/>
        <end position="589"/>
    </location>
</feature>
<evidence type="ECO:0000256" key="2">
    <source>
        <dbReference type="ARBA" id="ARBA00005816"/>
    </source>
</evidence>
<feature type="domain" description="N-acetyltransferase ESCO zinc-finger" evidence="11">
    <location>
        <begin position="334"/>
        <end position="372"/>
    </location>
</feature>
<gene>
    <name evidence="13" type="ORF">DVH24_034822</name>
</gene>
<evidence type="ECO:0000256" key="1">
    <source>
        <dbReference type="ARBA" id="ARBA00004123"/>
    </source>
</evidence>
<reference evidence="13 14" key="1">
    <citation type="submission" date="2018-10" db="EMBL/GenBank/DDBJ databases">
        <title>A high-quality apple genome assembly.</title>
        <authorList>
            <person name="Hu J."/>
        </authorList>
    </citation>
    <scope>NUCLEOTIDE SEQUENCE [LARGE SCALE GENOMIC DNA]</scope>
    <source>
        <strain evidence="14">cv. HFTH1</strain>
        <tissue evidence="13">Young leaf</tissue>
    </source>
</reference>
<proteinExistence type="inferred from homology"/>
<evidence type="ECO:0000256" key="10">
    <source>
        <dbReference type="SAM" id="MobiDB-lite"/>
    </source>
</evidence>
<organism evidence="13 14">
    <name type="scientific">Malus domestica</name>
    <name type="common">Apple</name>
    <name type="synonym">Pyrus malus</name>
    <dbReference type="NCBI Taxonomy" id="3750"/>
    <lineage>
        <taxon>Eukaryota</taxon>
        <taxon>Viridiplantae</taxon>
        <taxon>Streptophyta</taxon>
        <taxon>Embryophyta</taxon>
        <taxon>Tracheophyta</taxon>
        <taxon>Spermatophyta</taxon>
        <taxon>Magnoliopsida</taxon>
        <taxon>eudicotyledons</taxon>
        <taxon>Gunneridae</taxon>
        <taxon>Pentapetalae</taxon>
        <taxon>rosids</taxon>
        <taxon>fabids</taxon>
        <taxon>Rosales</taxon>
        <taxon>Rosaceae</taxon>
        <taxon>Amygdaloideae</taxon>
        <taxon>Maleae</taxon>
        <taxon>Malus</taxon>
    </lineage>
</organism>
<dbReference type="GO" id="GO:0061733">
    <property type="term" value="F:protein-lysine-acetyltransferase activity"/>
    <property type="evidence" value="ECO:0007669"/>
    <property type="project" value="TreeGrafter"/>
</dbReference>
<dbReference type="Proteomes" id="UP000290289">
    <property type="component" value="Chromosome 12"/>
</dbReference>
<keyword evidence="3" id="KW-0808">Transferase</keyword>
<dbReference type="GO" id="GO:0005634">
    <property type="term" value="C:nucleus"/>
    <property type="evidence" value="ECO:0007669"/>
    <property type="project" value="UniProtKB-SubCell"/>
</dbReference>
<keyword evidence="5" id="KW-0863">Zinc-finger</keyword>
<evidence type="ECO:0000259" key="11">
    <source>
        <dbReference type="Pfam" id="PF13878"/>
    </source>
</evidence>
<dbReference type="InterPro" id="IPR028005">
    <property type="entry name" value="AcTrfase_ESCO_Znf_dom"/>
</dbReference>
<dbReference type="Pfam" id="PF13880">
    <property type="entry name" value="Acetyltransf_13"/>
    <property type="match status" value="1"/>
</dbReference>
<keyword evidence="4" id="KW-0479">Metal-binding</keyword>
<keyword evidence="8" id="KW-0131">Cell cycle</keyword>
<evidence type="ECO:0000259" key="12">
    <source>
        <dbReference type="Pfam" id="PF13880"/>
    </source>
</evidence>
<keyword evidence="14" id="KW-1185">Reference proteome</keyword>
<comment type="subcellular location">
    <subcellularLocation>
        <location evidence="1">Nucleus</location>
    </subcellularLocation>
</comment>
<dbReference type="Pfam" id="PF13878">
    <property type="entry name" value="zf-C2H2_3"/>
    <property type="match status" value="1"/>
</dbReference>
<comment type="caution">
    <text evidence="13">The sequence shown here is derived from an EMBL/GenBank/DDBJ whole genome shotgun (WGS) entry which is preliminary data.</text>
</comment>
<dbReference type="AlphaFoldDB" id="A0A498IIU8"/>
<evidence type="ECO:0000256" key="9">
    <source>
        <dbReference type="ARBA" id="ARBA00023315"/>
    </source>
</evidence>
<dbReference type="EMBL" id="RDQH01000338">
    <property type="protein sequence ID" value="RXH81401.1"/>
    <property type="molecule type" value="Genomic_DNA"/>
</dbReference>
<feature type="region of interest" description="Disordered" evidence="10">
    <location>
        <begin position="243"/>
        <end position="262"/>
    </location>
</feature>
<name>A0A498IIU8_MALDO</name>
<sequence>MASSWQKISFLLRESDVNISNRGTFKSLSRIVCSCLSQMGDNTLVLQMLEKIILDQMSQNPPIDNVCAMLRMLITLDSNTMIISQRAFISLGNILPRYLIDVVRCIVEDDKKTTVSISSSSCHYYLIPCFVLFDKSHELLNLVLNTLGSWITESSLPHVTGDHTHYATDISSMVDAVVFLLQLMHMDDKICQIISLFKAEIDYIMEGIRLLESSEEISMTIEEKHKVQCALGRLQNISAFFKPSSSSSPCPNPAAAPPLLSNENDDELTVWENTQHHYCNTYKRRAPNPQSGGRDKNPVNQLPEKPFSDGNFGKPESTTLGRIVTKNKKRSYAQFYLDFGQSDFNLHTCSTCGVKYTAGDEDDEKAHRAFHKDYTNGIPFKGWCNERVVHLPSVEGGRIVLVLDSDPPAQRNKVGEVVKRMESELGNGWILHKLCKVYLFILSQRVAGCLVAEPIKEAHKVSSFAVDGSSGGTNTHEAKLSTLQFGDIRFLREVMRKAPSVPEALNENLNGAIFCDREAVAAVCGVRAIWVTPSNRRKHIATQLLDALRKSFCMGFVLERSQLAFSQPTSTGKALASNYTGGGGYFLVYKTNHIVP</sequence>
<keyword evidence="6" id="KW-0862">Zinc</keyword>
<protein>
    <recommendedName>
        <fullName evidence="15">N-acetyltransferase domain-containing protein</fullName>
    </recommendedName>
</protein>
<dbReference type="InterPro" id="IPR028009">
    <property type="entry name" value="ESCO_Acetyltransf_dom"/>
</dbReference>
<evidence type="ECO:0000256" key="8">
    <source>
        <dbReference type="ARBA" id="ARBA00023306"/>
    </source>
</evidence>
<evidence type="ECO:0000256" key="7">
    <source>
        <dbReference type="ARBA" id="ARBA00023242"/>
    </source>
</evidence>
<evidence type="ECO:0000256" key="3">
    <source>
        <dbReference type="ARBA" id="ARBA00022679"/>
    </source>
</evidence>
<dbReference type="PANTHER" id="PTHR45884">
    <property type="entry name" value="N-ACETYLTRANSFERASE ECO"/>
    <property type="match status" value="1"/>
</dbReference>